<keyword evidence="2" id="KW-0238">DNA-binding</keyword>
<proteinExistence type="predicted"/>
<dbReference type="InterPro" id="IPR018060">
    <property type="entry name" value="HTH_AraC"/>
</dbReference>
<evidence type="ECO:0000313" key="7">
    <source>
        <dbReference type="Proteomes" id="UP001501536"/>
    </source>
</evidence>
<evidence type="ECO:0000256" key="2">
    <source>
        <dbReference type="ARBA" id="ARBA00023125"/>
    </source>
</evidence>
<sequence length="329" mass="35902">MAEMRQRIVRRRRMVFTADSVIVDGVATRTGEQGAFGLVTPRQPSWGATVDRLDVGAVSLLRASVRPGAGRLEPDDGERQLVFARVDSGRLEVVPETGPAFSVQGGQMFLYRSTEPYGLLWHEHVEVLLVGVPLELADEFGIRQEAVDGRLRTDSALRAPVLAFLEAMAAIDSAVGPLDAYFLEKLVHEMAAAVLLSNRRVGGIAEESQPGVYDRALSLMTALRADQNLTPERVAGELNVSLRNLQREFSRNGSSVAATLRRLRAELAVQLLTDPQYDVLTIPQVAYYAGFGSAPLMRRALTAHGWGTPAEVRQRRSEGNALGRTGSSR</sequence>
<evidence type="ECO:0000259" key="5">
    <source>
        <dbReference type="PROSITE" id="PS01124"/>
    </source>
</evidence>
<evidence type="ECO:0000313" key="6">
    <source>
        <dbReference type="EMBL" id="GAA3701380.1"/>
    </source>
</evidence>
<dbReference type="Proteomes" id="UP001501536">
    <property type="component" value="Unassembled WGS sequence"/>
</dbReference>
<dbReference type="Pfam" id="PF12833">
    <property type="entry name" value="HTH_18"/>
    <property type="match status" value="1"/>
</dbReference>
<evidence type="ECO:0000256" key="3">
    <source>
        <dbReference type="ARBA" id="ARBA00023163"/>
    </source>
</evidence>
<feature type="domain" description="HTH araC/xylS-type" evidence="5">
    <location>
        <begin position="214"/>
        <end position="315"/>
    </location>
</feature>
<keyword evidence="3" id="KW-0804">Transcription</keyword>
<keyword evidence="7" id="KW-1185">Reference proteome</keyword>
<organism evidence="6 7">
    <name type="scientific">Zhihengliuella alba</name>
    <dbReference type="NCBI Taxonomy" id="547018"/>
    <lineage>
        <taxon>Bacteria</taxon>
        <taxon>Bacillati</taxon>
        <taxon>Actinomycetota</taxon>
        <taxon>Actinomycetes</taxon>
        <taxon>Micrococcales</taxon>
        <taxon>Micrococcaceae</taxon>
        <taxon>Zhihengliuella</taxon>
    </lineage>
</organism>
<dbReference type="EMBL" id="BAABCJ010000002">
    <property type="protein sequence ID" value="GAA3701380.1"/>
    <property type="molecule type" value="Genomic_DNA"/>
</dbReference>
<keyword evidence="1" id="KW-0805">Transcription regulation</keyword>
<evidence type="ECO:0000256" key="1">
    <source>
        <dbReference type="ARBA" id="ARBA00023015"/>
    </source>
</evidence>
<dbReference type="Pfam" id="PF14525">
    <property type="entry name" value="AraC_binding_2"/>
    <property type="match status" value="1"/>
</dbReference>
<dbReference type="SMART" id="SM00342">
    <property type="entry name" value="HTH_ARAC"/>
    <property type="match status" value="1"/>
</dbReference>
<evidence type="ECO:0000256" key="4">
    <source>
        <dbReference type="SAM" id="MobiDB-lite"/>
    </source>
</evidence>
<reference evidence="7" key="1">
    <citation type="journal article" date="2019" name="Int. J. Syst. Evol. Microbiol.">
        <title>The Global Catalogue of Microorganisms (GCM) 10K type strain sequencing project: providing services to taxonomists for standard genome sequencing and annotation.</title>
        <authorList>
            <consortium name="The Broad Institute Genomics Platform"/>
            <consortium name="The Broad Institute Genome Sequencing Center for Infectious Disease"/>
            <person name="Wu L."/>
            <person name="Ma J."/>
        </authorList>
    </citation>
    <scope>NUCLEOTIDE SEQUENCE [LARGE SCALE GENOMIC DNA]</scope>
    <source>
        <strain evidence="7">JCM 16961</strain>
    </source>
</reference>
<comment type="caution">
    <text evidence="6">The sequence shown here is derived from an EMBL/GenBank/DDBJ whole genome shotgun (WGS) entry which is preliminary data.</text>
</comment>
<dbReference type="PROSITE" id="PS01124">
    <property type="entry name" value="HTH_ARAC_FAMILY_2"/>
    <property type="match status" value="1"/>
</dbReference>
<dbReference type="InterPro" id="IPR035418">
    <property type="entry name" value="AraC-bd_2"/>
</dbReference>
<gene>
    <name evidence="6" type="ORF">GCM10022377_13700</name>
</gene>
<protein>
    <recommendedName>
        <fullName evidence="5">HTH araC/xylS-type domain-containing protein</fullName>
    </recommendedName>
</protein>
<feature type="region of interest" description="Disordered" evidence="4">
    <location>
        <begin position="310"/>
        <end position="329"/>
    </location>
</feature>
<dbReference type="PANTHER" id="PTHR46796:SF6">
    <property type="entry name" value="ARAC SUBFAMILY"/>
    <property type="match status" value="1"/>
</dbReference>
<name>A0ABP7D6L0_9MICC</name>
<dbReference type="Gene3D" id="1.10.10.60">
    <property type="entry name" value="Homeodomain-like"/>
    <property type="match status" value="1"/>
</dbReference>
<dbReference type="InterPro" id="IPR050204">
    <property type="entry name" value="AraC_XylS_family_regulators"/>
</dbReference>
<dbReference type="PANTHER" id="PTHR46796">
    <property type="entry name" value="HTH-TYPE TRANSCRIPTIONAL ACTIVATOR RHAS-RELATED"/>
    <property type="match status" value="1"/>
</dbReference>
<accession>A0ABP7D6L0</accession>